<proteinExistence type="predicted"/>
<evidence type="ECO:0000313" key="2">
    <source>
        <dbReference type="EMBL" id="MED6149279.1"/>
    </source>
</evidence>
<gene>
    <name evidence="2" type="ORF">PIB30_060887</name>
</gene>
<feature type="compositionally biased region" description="Basic residues" evidence="1">
    <location>
        <begin position="112"/>
        <end position="129"/>
    </location>
</feature>
<protein>
    <submittedName>
        <fullName evidence="2">Uncharacterized protein</fullName>
    </submittedName>
</protein>
<feature type="compositionally biased region" description="Basic and acidic residues" evidence="1">
    <location>
        <begin position="146"/>
        <end position="164"/>
    </location>
</feature>
<comment type="caution">
    <text evidence="2">The sequence shown here is derived from an EMBL/GenBank/DDBJ whole genome shotgun (WGS) entry which is preliminary data.</text>
</comment>
<reference evidence="2 3" key="1">
    <citation type="journal article" date="2023" name="Plants (Basel)">
        <title>Bridging the Gap: Combining Genomics and Transcriptomics Approaches to Understand Stylosanthes scabra, an Orphan Legume from the Brazilian Caatinga.</title>
        <authorList>
            <person name="Ferreira-Neto J.R.C."/>
            <person name="da Silva M.D."/>
            <person name="Binneck E."/>
            <person name="de Melo N.F."/>
            <person name="da Silva R.H."/>
            <person name="de Melo A.L.T.M."/>
            <person name="Pandolfi V."/>
            <person name="Bustamante F.O."/>
            <person name="Brasileiro-Vidal A.C."/>
            <person name="Benko-Iseppon A.M."/>
        </authorList>
    </citation>
    <scope>NUCLEOTIDE SEQUENCE [LARGE SCALE GENOMIC DNA]</scope>
    <source>
        <tissue evidence="2">Leaves</tissue>
    </source>
</reference>
<evidence type="ECO:0000313" key="3">
    <source>
        <dbReference type="Proteomes" id="UP001341840"/>
    </source>
</evidence>
<organism evidence="2 3">
    <name type="scientific">Stylosanthes scabra</name>
    <dbReference type="NCBI Taxonomy" id="79078"/>
    <lineage>
        <taxon>Eukaryota</taxon>
        <taxon>Viridiplantae</taxon>
        <taxon>Streptophyta</taxon>
        <taxon>Embryophyta</taxon>
        <taxon>Tracheophyta</taxon>
        <taxon>Spermatophyta</taxon>
        <taxon>Magnoliopsida</taxon>
        <taxon>eudicotyledons</taxon>
        <taxon>Gunneridae</taxon>
        <taxon>Pentapetalae</taxon>
        <taxon>rosids</taxon>
        <taxon>fabids</taxon>
        <taxon>Fabales</taxon>
        <taxon>Fabaceae</taxon>
        <taxon>Papilionoideae</taxon>
        <taxon>50 kb inversion clade</taxon>
        <taxon>dalbergioids sensu lato</taxon>
        <taxon>Dalbergieae</taxon>
        <taxon>Pterocarpus clade</taxon>
        <taxon>Stylosanthes</taxon>
    </lineage>
</organism>
<feature type="region of interest" description="Disordered" evidence="1">
    <location>
        <begin position="1"/>
        <end position="166"/>
    </location>
</feature>
<feature type="compositionally biased region" description="Basic and acidic residues" evidence="1">
    <location>
        <begin position="130"/>
        <end position="140"/>
    </location>
</feature>
<dbReference type="Proteomes" id="UP001341840">
    <property type="component" value="Unassembled WGS sequence"/>
</dbReference>
<evidence type="ECO:0000256" key="1">
    <source>
        <dbReference type="SAM" id="MobiDB-lite"/>
    </source>
</evidence>
<dbReference type="EMBL" id="JASCZI010091165">
    <property type="protein sequence ID" value="MED6149279.1"/>
    <property type="molecule type" value="Genomic_DNA"/>
</dbReference>
<name>A0ABU6TLA0_9FABA</name>
<feature type="compositionally biased region" description="Basic and acidic residues" evidence="1">
    <location>
        <begin position="25"/>
        <end position="101"/>
    </location>
</feature>
<accession>A0ABU6TLA0</accession>
<sequence>MGDTIEMFHPTPPPKPQKKGIHQLLMDKEKKKIEARPREKSEKRVYDTKESRVKTQHFKEKIKKEILSLEKKDKGRRSPKDRKKVEARVKEKSREKAHDVEGSSDNSSKSEGKKKKISSNLEKKKKKRKKEPDEGKDNKDQKKKPNKAEEKKKKKDPGEDEVKQKRTIRCSSFNRLLGKLKVLKRILHREKGEDVHLMTRCKLSPWPRERVRPTDLLLQPTRRMIAPH</sequence>
<keyword evidence="3" id="KW-1185">Reference proteome</keyword>